<keyword evidence="8" id="KW-0493">Microtubule</keyword>
<dbReference type="CDD" id="cd22248">
    <property type="entry name" value="Rcc_KIF21"/>
    <property type="match status" value="1"/>
</dbReference>
<dbReference type="PROSITE" id="PS00411">
    <property type="entry name" value="KINESIN_MOTOR_1"/>
    <property type="match status" value="1"/>
</dbReference>
<dbReference type="GO" id="GO:0005875">
    <property type="term" value="C:microtubule associated complex"/>
    <property type="evidence" value="ECO:0007669"/>
    <property type="project" value="TreeGrafter"/>
</dbReference>
<keyword evidence="10 17" id="KW-0547">Nucleotide-binding</keyword>
<feature type="coiled-coil region" evidence="18">
    <location>
        <begin position="378"/>
        <end position="506"/>
    </location>
</feature>
<comment type="caution">
    <text evidence="21">The sequence shown here is derived from an EMBL/GenBank/DDBJ whole genome shotgun (WGS) entry which is preliminary data.</text>
</comment>
<keyword evidence="12 18" id="KW-0175">Coiled coil</keyword>
<feature type="compositionally biased region" description="Basic and acidic residues" evidence="19">
    <location>
        <begin position="597"/>
        <end position="608"/>
    </location>
</feature>
<evidence type="ECO:0000256" key="8">
    <source>
        <dbReference type="ARBA" id="ARBA00022701"/>
    </source>
</evidence>
<evidence type="ECO:0000256" key="16">
    <source>
        <dbReference type="PROSITE-ProRule" id="PRU00221"/>
    </source>
</evidence>
<dbReference type="InterPro" id="IPR019775">
    <property type="entry name" value="WD40_repeat_CS"/>
</dbReference>
<evidence type="ECO:0000256" key="7">
    <source>
        <dbReference type="ARBA" id="ARBA00022574"/>
    </source>
</evidence>
<proteinExistence type="inferred from homology"/>
<dbReference type="GO" id="GO:0005524">
    <property type="term" value="F:ATP binding"/>
    <property type="evidence" value="ECO:0007669"/>
    <property type="project" value="UniProtKB-UniRule"/>
</dbReference>
<dbReference type="InterPro" id="IPR027417">
    <property type="entry name" value="P-loop_NTPase"/>
</dbReference>
<keyword evidence="6" id="KW-0597">Phosphoprotein</keyword>
<evidence type="ECO:0000256" key="17">
    <source>
        <dbReference type="PROSITE-ProRule" id="PRU00283"/>
    </source>
</evidence>
<reference evidence="21 22" key="1">
    <citation type="submission" date="2024-04" db="EMBL/GenBank/DDBJ databases">
        <authorList>
            <person name="Rising A."/>
            <person name="Reimegard J."/>
            <person name="Sonavane S."/>
            <person name="Akerstrom W."/>
            <person name="Nylinder S."/>
            <person name="Hedman E."/>
            <person name="Kallberg Y."/>
        </authorList>
    </citation>
    <scope>NUCLEOTIDE SEQUENCE [LARGE SCALE GENOMIC DNA]</scope>
</reference>
<dbReference type="GO" id="GO:0051231">
    <property type="term" value="P:spindle elongation"/>
    <property type="evidence" value="ECO:0007669"/>
    <property type="project" value="TreeGrafter"/>
</dbReference>
<evidence type="ECO:0000256" key="1">
    <source>
        <dbReference type="ARBA" id="ARBA00004245"/>
    </source>
</evidence>
<accession>A0AAV2A3I7</accession>
<dbReference type="Gene3D" id="2.130.10.10">
    <property type="entry name" value="YVTN repeat-like/Quinoprotein amine dehydrogenase"/>
    <property type="match status" value="2"/>
</dbReference>
<evidence type="ECO:0000313" key="22">
    <source>
        <dbReference type="Proteomes" id="UP001497382"/>
    </source>
</evidence>
<organism evidence="21 22">
    <name type="scientific">Larinioides sclopetarius</name>
    <dbReference type="NCBI Taxonomy" id="280406"/>
    <lineage>
        <taxon>Eukaryota</taxon>
        <taxon>Metazoa</taxon>
        <taxon>Ecdysozoa</taxon>
        <taxon>Arthropoda</taxon>
        <taxon>Chelicerata</taxon>
        <taxon>Arachnida</taxon>
        <taxon>Araneae</taxon>
        <taxon>Araneomorphae</taxon>
        <taxon>Entelegynae</taxon>
        <taxon>Araneoidea</taxon>
        <taxon>Araneidae</taxon>
        <taxon>Larinioides</taxon>
    </lineage>
</organism>
<dbReference type="PROSITE" id="PS50067">
    <property type="entry name" value="KINESIN_MOTOR_2"/>
    <property type="match status" value="1"/>
</dbReference>
<sequence>MTDDTAVKVVVRIRPQISRDIADLCHVCTKTIPNEPQIWIGNDKSYTFDKVFDMPTPQTEIFENCVQELVDGCFDGYNATVLAYGQTGSGKTYTMGTGLDHSFHHEERGIIPRAVEHLFEKIEEIQLQEKEKGCTPPEFKVNAQFMELYNEEVIDLLDTTRDLDNKKRTHVRIHEDADGKIYTHGVIAQCVTSAEEALHCLKIGSLSRTTASTGMNTQSSRSHAIFTLHIKQQRVVKLGKAITGEETCNSSFHKHTESLNEFETLTAKFHFVDLAGSERLKRTGATGDRQKESICINSGLLALGNVISALGDKTKKATHVPYRDSKLTRLLQDSLGGNSRTLMIACVSPSDRDFVETLSTLKYANRAKNIRNKVIANKDKSSQTINALIKQVENLQMELMEFKQGKRIVREDGVECINDMYHENTMLQSENNSLKTRIKALQETIDRLTSKNAALLVEKQSGEWIINGDGSKSDISAVIQGYVTEIESLRAKLIEYEETCALLRKNALKSLPQCAFSPTSTVAITGQYDIRIDTAQSVSEVLEEAKKNVKRLKRKEKKLKGQEKEPGVPSDEEKENAEEAENDEDIPEDDGSSSGSDTEKTDQDEKLSENLAEITCDISLKEKLIKQLEISQKRLHNMRQHYEEKIAQLQTKIMEAEKERDKIISNLSKTAESKSEEKRIRADYEKKISSLRNDVKNFENAKKHHVQLMSSASSTEAQLKKLKQEVAEMKRTKVALLNKMKEESKKFRDSEQRRNKEIALLKKEKLNKESQIKALEAEKRRKEIVLKKRTEEILSLKKRTVKYVSSRSPSRVKPGPHHLKAAKQKWQTLEKRISKIVLNKQNIAAIEKDMDRWLKEREKIGRCLDKIIRKREKAIFEQKEPKVIEEFDDEIESLRANIEYIHENLSECQSAITGLEEAKEHISPEDIINILNNMQLEESHYIIEKIVHMAIDQSFQNSQKEVQIKELESQLAQVIESNAVQEQLLFHVVQQANEHLAGFIELTATNEESDNSGNDSRSGSPSPDDSMPSFSRQSTFVSDKPRDRRKARNIAATTEQLLFSSAEPPEESPPLLNNVISEAMTAEPHSPVSNERANGDISDKFKSYVVLPSLRRDSNGYNFEQPVVPEQRIPPISKFKPVIAGSEFQRSHLAPAFVVEGHDEAVLCVECTDDVLFSSSSDRSVKIWDLTAKAEIQKLPHSDAVTKVCYCEYTRRAFTSTSFEVLLWDVRQNPASCSQIFRASSLDHRLTHEYLVNDIALNQYGTLLYVASSRSVRIWDLRMLQCLGALDVGYGLNAACIAVTDIEFEKNRIICGSQDKSLKIFEIKEDSYGIHQPKFNLSLAQNNEDVGALSVSDSTLITASKDMSIQKWDLERRSLECNITQAHNDGICSINIMPDRNTFLSGCRSGFLRLWTLDKCHFYDEIKAHHTSINSICYNSDFIFTASNDNTIGVWTMQNRRI</sequence>
<dbReference type="PROSITE" id="PS50294">
    <property type="entry name" value="WD_REPEATS_REGION"/>
    <property type="match status" value="2"/>
</dbReference>
<evidence type="ECO:0000256" key="6">
    <source>
        <dbReference type="ARBA" id="ARBA00022553"/>
    </source>
</evidence>
<evidence type="ECO:0000256" key="19">
    <source>
        <dbReference type="SAM" id="MobiDB-lite"/>
    </source>
</evidence>
<dbReference type="InterPro" id="IPR001680">
    <property type="entry name" value="WD40_rpt"/>
</dbReference>
<name>A0AAV2A3I7_9ARAC</name>
<dbReference type="Pfam" id="PF00400">
    <property type="entry name" value="WD40"/>
    <property type="match status" value="4"/>
</dbReference>
<dbReference type="SMART" id="SM00320">
    <property type="entry name" value="WD40"/>
    <property type="match status" value="7"/>
</dbReference>
<dbReference type="PANTHER" id="PTHR47969:SF28">
    <property type="entry name" value="KINESIN-LIKE PROTEIN KIF21B"/>
    <property type="match status" value="1"/>
</dbReference>
<evidence type="ECO:0000256" key="13">
    <source>
        <dbReference type="ARBA" id="ARBA00023175"/>
    </source>
</evidence>
<dbReference type="PRINTS" id="PR00380">
    <property type="entry name" value="KINESINHEAVY"/>
</dbReference>
<feature type="repeat" description="WD" evidence="16">
    <location>
        <begin position="1155"/>
        <end position="1194"/>
    </location>
</feature>
<dbReference type="GO" id="GO:0003777">
    <property type="term" value="F:microtubule motor activity"/>
    <property type="evidence" value="ECO:0007669"/>
    <property type="project" value="InterPro"/>
</dbReference>
<dbReference type="EMBL" id="CAXIEN010000113">
    <property type="protein sequence ID" value="CAL1278544.1"/>
    <property type="molecule type" value="Genomic_DNA"/>
</dbReference>
<evidence type="ECO:0000256" key="18">
    <source>
        <dbReference type="SAM" id="Coils"/>
    </source>
</evidence>
<feature type="region of interest" description="Disordered" evidence="19">
    <location>
        <begin position="1005"/>
        <end position="1045"/>
    </location>
</feature>
<evidence type="ECO:0000259" key="20">
    <source>
        <dbReference type="PROSITE" id="PS50067"/>
    </source>
</evidence>
<dbReference type="SUPFAM" id="SSF52540">
    <property type="entry name" value="P-loop containing nucleoside triphosphate hydrolases"/>
    <property type="match status" value="1"/>
</dbReference>
<keyword evidence="5" id="KW-0963">Cytoplasm</keyword>
<evidence type="ECO:0000256" key="3">
    <source>
        <dbReference type="ARBA" id="ARBA00004489"/>
    </source>
</evidence>
<feature type="binding site" evidence="17">
    <location>
        <begin position="85"/>
        <end position="92"/>
    </location>
    <ligand>
        <name>ATP</name>
        <dbReference type="ChEBI" id="CHEBI:30616"/>
    </ligand>
</feature>
<dbReference type="GO" id="GO:0030425">
    <property type="term" value="C:dendrite"/>
    <property type="evidence" value="ECO:0007669"/>
    <property type="project" value="UniProtKB-SubCell"/>
</dbReference>
<keyword evidence="11 17" id="KW-0067">ATP-binding</keyword>
<dbReference type="InterPro" id="IPR036961">
    <property type="entry name" value="Kinesin_motor_dom_sf"/>
</dbReference>
<dbReference type="InterPro" id="IPR015943">
    <property type="entry name" value="WD40/YVTN_repeat-like_dom_sf"/>
</dbReference>
<dbReference type="Proteomes" id="UP001497382">
    <property type="component" value="Unassembled WGS sequence"/>
</dbReference>
<dbReference type="SUPFAM" id="SSF50978">
    <property type="entry name" value="WD40 repeat-like"/>
    <property type="match status" value="1"/>
</dbReference>
<dbReference type="GO" id="GO:0007052">
    <property type="term" value="P:mitotic spindle organization"/>
    <property type="evidence" value="ECO:0007669"/>
    <property type="project" value="TreeGrafter"/>
</dbReference>
<feature type="coiled-coil region" evidence="18">
    <location>
        <begin position="957"/>
        <end position="984"/>
    </location>
</feature>
<dbReference type="GO" id="GO:0030426">
    <property type="term" value="C:growth cone"/>
    <property type="evidence" value="ECO:0007669"/>
    <property type="project" value="UniProtKB-SubCell"/>
</dbReference>
<evidence type="ECO:0000256" key="10">
    <source>
        <dbReference type="ARBA" id="ARBA00022741"/>
    </source>
</evidence>
<feature type="domain" description="Kinesin motor" evidence="20">
    <location>
        <begin position="6"/>
        <end position="370"/>
    </location>
</feature>
<keyword evidence="14" id="KW-0206">Cytoskeleton</keyword>
<dbReference type="CDD" id="cd01372">
    <property type="entry name" value="KISc_KIF4"/>
    <property type="match status" value="1"/>
</dbReference>
<protein>
    <recommendedName>
        <fullName evidence="20">Kinesin motor domain-containing protein</fullName>
    </recommendedName>
</protein>
<evidence type="ECO:0000313" key="21">
    <source>
        <dbReference type="EMBL" id="CAL1278544.1"/>
    </source>
</evidence>
<feature type="repeat" description="WD" evidence="16">
    <location>
        <begin position="1422"/>
        <end position="1458"/>
    </location>
</feature>
<keyword evidence="9" id="KW-0677">Repeat</keyword>
<evidence type="ECO:0000256" key="4">
    <source>
        <dbReference type="ARBA" id="ARBA00004624"/>
    </source>
</evidence>
<feature type="region of interest" description="Disordered" evidence="19">
    <location>
        <begin position="556"/>
        <end position="608"/>
    </location>
</feature>
<keyword evidence="22" id="KW-1185">Reference proteome</keyword>
<comment type="similarity">
    <text evidence="17">Belongs to the TRAFAC class myosin-kinesin ATPase superfamily. Kinesin family.</text>
</comment>
<dbReference type="Pfam" id="PF25764">
    <property type="entry name" value="KIF21A_4th"/>
    <property type="match status" value="1"/>
</dbReference>
<feature type="compositionally biased region" description="Acidic residues" evidence="19">
    <location>
        <begin position="570"/>
        <end position="591"/>
    </location>
</feature>
<evidence type="ECO:0000256" key="11">
    <source>
        <dbReference type="ARBA" id="ARBA00022840"/>
    </source>
</evidence>
<keyword evidence="15" id="KW-0966">Cell projection</keyword>
<evidence type="ECO:0000256" key="15">
    <source>
        <dbReference type="ARBA" id="ARBA00023273"/>
    </source>
</evidence>
<dbReference type="InterPro" id="IPR019821">
    <property type="entry name" value="Kinesin_motor_CS"/>
</dbReference>
<dbReference type="PANTHER" id="PTHR47969">
    <property type="entry name" value="CHROMOSOME-ASSOCIATED KINESIN KIF4A-RELATED"/>
    <property type="match status" value="1"/>
</dbReference>
<keyword evidence="13 17" id="KW-0505">Motor protein</keyword>
<dbReference type="SMART" id="SM00129">
    <property type="entry name" value="KISc"/>
    <property type="match status" value="1"/>
</dbReference>
<evidence type="ECO:0000256" key="14">
    <source>
        <dbReference type="ARBA" id="ARBA00023212"/>
    </source>
</evidence>
<dbReference type="PROSITE" id="PS50082">
    <property type="entry name" value="WD_REPEATS_2"/>
    <property type="match status" value="3"/>
</dbReference>
<dbReference type="PROSITE" id="PS00678">
    <property type="entry name" value="WD_REPEATS_1"/>
    <property type="match status" value="1"/>
</dbReference>
<dbReference type="InterPro" id="IPR027640">
    <property type="entry name" value="Kinesin-like_fam"/>
</dbReference>
<evidence type="ECO:0000256" key="2">
    <source>
        <dbReference type="ARBA" id="ARBA00004279"/>
    </source>
</evidence>
<dbReference type="GO" id="GO:0005874">
    <property type="term" value="C:microtubule"/>
    <property type="evidence" value="ECO:0007669"/>
    <property type="project" value="UniProtKB-KW"/>
</dbReference>
<dbReference type="InterPro" id="IPR001752">
    <property type="entry name" value="Kinesin_motor_dom"/>
</dbReference>
<dbReference type="GO" id="GO:0007018">
    <property type="term" value="P:microtubule-based movement"/>
    <property type="evidence" value="ECO:0007669"/>
    <property type="project" value="InterPro"/>
</dbReference>
<dbReference type="InterPro" id="IPR056533">
    <property type="entry name" value="KIF21A/B_hel_1"/>
</dbReference>
<dbReference type="Pfam" id="PF00225">
    <property type="entry name" value="Kinesin"/>
    <property type="match status" value="1"/>
</dbReference>
<evidence type="ECO:0000256" key="12">
    <source>
        <dbReference type="ARBA" id="ARBA00023054"/>
    </source>
</evidence>
<dbReference type="FunFam" id="3.40.850.10:FF:000011">
    <property type="entry name" value="Kinesin family member 21A"/>
    <property type="match status" value="1"/>
</dbReference>
<evidence type="ECO:0000256" key="5">
    <source>
        <dbReference type="ARBA" id="ARBA00022490"/>
    </source>
</evidence>
<feature type="compositionally biased region" description="Low complexity" evidence="19">
    <location>
        <begin position="1011"/>
        <end position="1032"/>
    </location>
</feature>
<keyword evidence="7 16" id="KW-0853">WD repeat</keyword>
<feature type="repeat" description="WD" evidence="16">
    <location>
        <begin position="1380"/>
        <end position="1414"/>
    </location>
</feature>
<dbReference type="Pfam" id="PF23204">
    <property type="entry name" value="KIF21A_2nd"/>
    <property type="match status" value="1"/>
</dbReference>
<dbReference type="Pfam" id="PF23203">
    <property type="entry name" value="KIF21A"/>
    <property type="match status" value="1"/>
</dbReference>
<dbReference type="InterPro" id="IPR036322">
    <property type="entry name" value="WD40_repeat_dom_sf"/>
</dbReference>
<feature type="coiled-coil region" evidence="18">
    <location>
        <begin position="621"/>
        <end position="792"/>
    </location>
</feature>
<gene>
    <name evidence="21" type="ORF">LARSCL_LOCUS9843</name>
</gene>
<dbReference type="GO" id="GO:0008017">
    <property type="term" value="F:microtubule binding"/>
    <property type="evidence" value="ECO:0007669"/>
    <property type="project" value="InterPro"/>
</dbReference>
<dbReference type="Gene3D" id="3.40.850.10">
    <property type="entry name" value="Kinesin motor domain"/>
    <property type="match status" value="1"/>
</dbReference>
<evidence type="ECO:0000256" key="9">
    <source>
        <dbReference type="ARBA" id="ARBA00022737"/>
    </source>
</evidence>
<dbReference type="InterPro" id="IPR056532">
    <property type="entry name" value="KIF21A/B_hel_2"/>
</dbReference>
<comment type="subcellular location">
    <subcellularLocation>
        <location evidence="3">Cell projection</location>
        <location evidence="3">Axon</location>
    </subcellularLocation>
    <subcellularLocation>
        <location evidence="2">Cell projection</location>
        <location evidence="2">Dendrite</location>
    </subcellularLocation>
    <subcellularLocation>
        <location evidence="4">Cell projection</location>
        <location evidence="4">Growth cone</location>
    </subcellularLocation>
    <subcellularLocation>
        <location evidence="1">Cytoplasm</location>
        <location evidence="1">Cytoskeleton</location>
    </subcellularLocation>
</comment>